<evidence type="ECO:0000313" key="2">
    <source>
        <dbReference type="Proteomes" id="UP000807025"/>
    </source>
</evidence>
<reference evidence="1" key="1">
    <citation type="submission" date="2020-11" db="EMBL/GenBank/DDBJ databases">
        <authorList>
            <consortium name="DOE Joint Genome Institute"/>
            <person name="Ahrendt S."/>
            <person name="Riley R."/>
            <person name="Andreopoulos W."/>
            <person name="Labutti K."/>
            <person name="Pangilinan J."/>
            <person name="Ruiz-Duenas F.J."/>
            <person name="Barrasa J.M."/>
            <person name="Sanchez-Garcia M."/>
            <person name="Camarero S."/>
            <person name="Miyauchi S."/>
            <person name="Serrano A."/>
            <person name="Linde D."/>
            <person name="Babiker R."/>
            <person name="Drula E."/>
            <person name="Ayuso-Fernandez I."/>
            <person name="Pacheco R."/>
            <person name="Padilla G."/>
            <person name="Ferreira P."/>
            <person name="Barriuso J."/>
            <person name="Kellner H."/>
            <person name="Castanera R."/>
            <person name="Alfaro M."/>
            <person name="Ramirez L."/>
            <person name="Pisabarro A.G."/>
            <person name="Kuo A."/>
            <person name="Tritt A."/>
            <person name="Lipzen A."/>
            <person name="He G."/>
            <person name="Yan M."/>
            <person name="Ng V."/>
            <person name="Cullen D."/>
            <person name="Martin F."/>
            <person name="Rosso M.-N."/>
            <person name="Henrissat B."/>
            <person name="Hibbett D."/>
            <person name="Martinez A.T."/>
            <person name="Grigoriev I.V."/>
        </authorList>
    </citation>
    <scope>NUCLEOTIDE SEQUENCE</scope>
    <source>
        <strain evidence="1">ATCC 90797</strain>
    </source>
</reference>
<organism evidence="1 2">
    <name type="scientific">Pleurotus eryngii</name>
    <name type="common">Boletus of the steppes</name>
    <dbReference type="NCBI Taxonomy" id="5323"/>
    <lineage>
        <taxon>Eukaryota</taxon>
        <taxon>Fungi</taxon>
        <taxon>Dikarya</taxon>
        <taxon>Basidiomycota</taxon>
        <taxon>Agaricomycotina</taxon>
        <taxon>Agaricomycetes</taxon>
        <taxon>Agaricomycetidae</taxon>
        <taxon>Agaricales</taxon>
        <taxon>Pleurotineae</taxon>
        <taxon>Pleurotaceae</taxon>
        <taxon>Pleurotus</taxon>
    </lineage>
</organism>
<evidence type="ECO:0000313" key="1">
    <source>
        <dbReference type="EMBL" id="KAF9490233.1"/>
    </source>
</evidence>
<comment type="caution">
    <text evidence="1">The sequence shown here is derived from an EMBL/GenBank/DDBJ whole genome shotgun (WGS) entry which is preliminary data.</text>
</comment>
<accession>A0A9P5ZLF0</accession>
<sequence>MYKPARCERSGPTALLFELSPSAVLPLHSPEPYQAARVQSEVCFIGVMTKRRVSCEYGVEDLEVAGLTIGSGQVQFTTCISKVVIIS</sequence>
<proteinExistence type="predicted"/>
<dbReference type="Proteomes" id="UP000807025">
    <property type="component" value="Unassembled WGS sequence"/>
</dbReference>
<protein>
    <submittedName>
        <fullName evidence="1">Uncharacterized protein</fullName>
    </submittedName>
</protein>
<gene>
    <name evidence="1" type="ORF">BDN71DRAFT_1454812</name>
</gene>
<dbReference type="AlphaFoldDB" id="A0A9P5ZLF0"/>
<name>A0A9P5ZLF0_PLEER</name>
<dbReference type="EMBL" id="MU154647">
    <property type="protein sequence ID" value="KAF9490233.1"/>
    <property type="molecule type" value="Genomic_DNA"/>
</dbReference>
<keyword evidence="2" id="KW-1185">Reference proteome</keyword>